<keyword evidence="1" id="KW-1133">Transmembrane helix</keyword>
<keyword evidence="1" id="KW-0472">Membrane</keyword>
<dbReference type="RefSeq" id="XP_046071081.1">
    <property type="nucleotide sequence ID" value="XM_046209727.1"/>
</dbReference>
<dbReference type="EMBL" id="JAJTJA010000007">
    <property type="protein sequence ID" value="KAH8696143.1"/>
    <property type="molecule type" value="Genomic_DNA"/>
</dbReference>
<dbReference type="Proteomes" id="UP001201262">
    <property type="component" value="Unassembled WGS sequence"/>
</dbReference>
<reference evidence="2" key="1">
    <citation type="submission" date="2021-12" db="EMBL/GenBank/DDBJ databases">
        <title>Convergent genome expansion in fungi linked to evolution of root-endophyte symbiosis.</title>
        <authorList>
            <consortium name="DOE Joint Genome Institute"/>
            <person name="Ke Y.-H."/>
            <person name="Bonito G."/>
            <person name="Liao H.-L."/>
            <person name="Looney B."/>
            <person name="Rojas-Flechas A."/>
            <person name="Nash J."/>
            <person name="Hameed K."/>
            <person name="Schadt C."/>
            <person name="Martin F."/>
            <person name="Crous P.W."/>
            <person name="Miettinen O."/>
            <person name="Magnuson J.K."/>
            <person name="Labbe J."/>
            <person name="Jacobson D."/>
            <person name="Doktycz M.J."/>
            <person name="Veneault-Fourrey C."/>
            <person name="Kuo A."/>
            <person name="Mondo S."/>
            <person name="Calhoun S."/>
            <person name="Riley R."/>
            <person name="Ohm R."/>
            <person name="LaButti K."/>
            <person name="Andreopoulos B."/>
            <person name="Pangilinan J."/>
            <person name="Nolan M."/>
            <person name="Tritt A."/>
            <person name="Clum A."/>
            <person name="Lipzen A."/>
            <person name="Daum C."/>
            <person name="Barry K."/>
            <person name="Grigoriev I.V."/>
            <person name="Vilgalys R."/>
        </authorList>
    </citation>
    <scope>NUCLEOTIDE SEQUENCE</scope>
    <source>
        <strain evidence="2">PMI_201</strain>
    </source>
</reference>
<name>A0AAD4PZR1_9EURO</name>
<keyword evidence="3" id="KW-1185">Reference proteome</keyword>
<evidence type="ECO:0000313" key="2">
    <source>
        <dbReference type="EMBL" id="KAH8696143.1"/>
    </source>
</evidence>
<accession>A0AAD4PZR1</accession>
<evidence type="ECO:0000313" key="3">
    <source>
        <dbReference type="Proteomes" id="UP001201262"/>
    </source>
</evidence>
<comment type="caution">
    <text evidence="2">The sequence shown here is derived from an EMBL/GenBank/DDBJ whole genome shotgun (WGS) entry which is preliminary data.</text>
</comment>
<organism evidence="2 3">
    <name type="scientific">Talaromyces proteolyticus</name>
    <dbReference type="NCBI Taxonomy" id="1131652"/>
    <lineage>
        <taxon>Eukaryota</taxon>
        <taxon>Fungi</taxon>
        <taxon>Dikarya</taxon>
        <taxon>Ascomycota</taxon>
        <taxon>Pezizomycotina</taxon>
        <taxon>Eurotiomycetes</taxon>
        <taxon>Eurotiomycetidae</taxon>
        <taxon>Eurotiales</taxon>
        <taxon>Trichocomaceae</taxon>
        <taxon>Talaromyces</taxon>
        <taxon>Talaromyces sect. Bacilispori</taxon>
    </lineage>
</organism>
<feature type="transmembrane region" description="Helical" evidence="1">
    <location>
        <begin position="76"/>
        <end position="101"/>
    </location>
</feature>
<feature type="transmembrane region" description="Helical" evidence="1">
    <location>
        <begin position="36"/>
        <end position="55"/>
    </location>
</feature>
<dbReference type="AlphaFoldDB" id="A0AAD4PZR1"/>
<dbReference type="GeneID" id="70240014"/>
<gene>
    <name evidence="2" type="ORF">BGW36DRAFT_182115</name>
</gene>
<keyword evidence="1" id="KW-0812">Transmembrane</keyword>
<proteinExistence type="predicted"/>
<evidence type="ECO:0000256" key="1">
    <source>
        <dbReference type="SAM" id="Phobius"/>
    </source>
</evidence>
<protein>
    <submittedName>
        <fullName evidence="2">Uncharacterized protein</fullName>
    </submittedName>
</protein>
<sequence>MLSASFLLLYTICAMEHIQGRYVIIKVRFAARYKLILNGILFEVVLYMHLFRFIYKCQTSRQHVPYQMTIFYYSTNVIEAQIISLYHLFFYAVLYVCLYVTCTSVAKKHQFDIEYAAHMTMYPVSQPKRSHSSEES</sequence>